<reference evidence="2 3" key="1">
    <citation type="submission" date="2024-07" db="EMBL/GenBank/DDBJ databases">
        <title>Uliginosibacterium paludis KCTC:42655.</title>
        <authorList>
            <person name="Kim M.K."/>
        </authorList>
    </citation>
    <scope>NUCLEOTIDE SEQUENCE [LARGE SCALE GENOMIC DNA]</scope>
    <source>
        <strain evidence="2 3">KCTC 42655</strain>
    </source>
</reference>
<organism evidence="2 3">
    <name type="scientific">Uliginosibacterium paludis</name>
    <dbReference type="NCBI Taxonomy" id="1615952"/>
    <lineage>
        <taxon>Bacteria</taxon>
        <taxon>Pseudomonadati</taxon>
        <taxon>Pseudomonadota</taxon>
        <taxon>Betaproteobacteria</taxon>
        <taxon>Rhodocyclales</taxon>
        <taxon>Zoogloeaceae</taxon>
        <taxon>Uliginosibacterium</taxon>
    </lineage>
</organism>
<evidence type="ECO:0008006" key="4">
    <source>
        <dbReference type="Google" id="ProtNLM"/>
    </source>
</evidence>
<protein>
    <recommendedName>
        <fullName evidence="4">Ig-like domain-containing protein</fullName>
    </recommendedName>
</protein>
<feature type="chain" id="PRO_5045453793" description="Ig-like domain-containing protein" evidence="1">
    <location>
        <begin position="30"/>
        <end position="138"/>
    </location>
</feature>
<evidence type="ECO:0000313" key="3">
    <source>
        <dbReference type="Proteomes" id="UP001548590"/>
    </source>
</evidence>
<dbReference type="Proteomes" id="UP001548590">
    <property type="component" value="Unassembled WGS sequence"/>
</dbReference>
<comment type="caution">
    <text evidence="2">The sequence shown here is derived from an EMBL/GenBank/DDBJ whole genome shotgun (WGS) entry which is preliminary data.</text>
</comment>
<name>A0ABV2CSH5_9RHOO</name>
<proteinExistence type="predicted"/>
<dbReference type="RefSeq" id="WP_345929020.1">
    <property type="nucleotide sequence ID" value="NZ_JBDIVF010000008.1"/>
</dbReference>
<sequence length="138" mass="14125">MNTHSILARRTLLSSAAALSVAVLLSACGGGGGDSGDEGILGDSITVASITGNKDVKVGQTATLKAEAVTTGDIPADQVSFEWTQTAGTTIPFTAKQDNYTSTITFVPLASGTAKFQVTAKTRSGKSNSRDQEITITN</sequence>
<evidence type="ECO:0000256" key="1">
    <source>
        <dbReference type="SAM" id="SignalP"/>
    </source>
</evidence>
<dbReference type="EMBL" id="JBEWLZ010000005">
    <property type="protein sequence ID" value="MET1490427.1"/>
    <property type="molecule type" value="Genomic_DNA"/>
</dbReference>
<keyword evidence="1" id="KW-0732">Signal</keyword>
<dbReference type="InterPro" id="IPR013783">
    <property type="entry name" value="Ig-like_fold"/>
</dbReference>
<gene>
    <name evidence="2" type="ORF">ABVT11_11380</name>
</gene>
<accession>A0ABV2CSH5</accession>
<keyword evidence="3" id="KW-1185">Reference proteome</keyword>
<feature type="signal peptide" evidence="1">
    <location>
        <begin position="1"/>
        <end position="29"/>
    </location>
</feature>
<dbReference type="Gene3D" id="2.60.40.10">
    <property type="entry name" value="Immunoglobulins"/>
    <property type="match status" value="1"/>
</dbReference>
<evidence type="ECO:0000313" key="2">
    <source>
        <dbReference type="EMBL" id="MET1490427.1"/>
    </source>
</evidence>